<gene>
    <name evidence="2" type="ORF">Tdes44962_MAKER06527</name>
</gene>
<feature type="region of interest" description="Disordered" evidence="1">
    <location>
        <begin position="125"/>
        <end position="238"/>
    </location>
</feature>
<name>A0A9W7T142_9PEZI</name>
<feature type="compositionally biased region" description="Low complexity" evidence="1">
    <location>
        <begin position="160"/>
        <end position="169"/>
    </location>
</feature>
<reference evidence="2 3" key="2">
    <citation type="journal article" date="2021" name="Curr. Genet.">
        <title>Genetic response to nitrogen starvation in the aggressive Eucalyptus foliar pathogen Teratosphaeria destructans.</title>
        <authorList>
            <person name="Havenga M."/>
            <person name="Wingfield B.D."/>
            <person name="Wingfield M.J."/>
            <person name="Dreyer L.L."/>
            <person name="Roets F."/>
            <person name="Aylward J."/>
        </authorList>
    </citation>
    <scope>NUCLEOTIDE SEQUENCE [LARGE SCALE GENOMIC DNA]</scope>
    <source>
        <strain evidence="2">CMW44962</strain>
    </source>
</reference>
<keyword evidence="3" id="KW-1185">Reference proteome</keyword>
<evidence type="ECO:0000313" key="3">
    <source>
        <dbReference type="Proteomes" id="UP001138500"/>
    </source>
</evidence>
<feature type="compositionally biased region" description="Polar residues" evidence="1">
    <location>
        <begin position="213"/>
        <end position="238"/>
    </location>
</feature>
<dbReference type="Proteomes" id="UP001138500">
    <property type="component" value="Unassembled WGS sequence"/>
</dbReference>
<comment type="caution">
    <text evidence="2">The sequence shown here is derived from an EMBL/GenBank/DDBJ whole genome shotgun (WGS) entry which is preliminary data.</text>
</comment>
<sequence>MTANAFKLGPTEVDQAVNGMPYELRVKQYGNFTAEQYMRGNHKWSPDAAQSRSFAACRRDLDVGQYPSDTILGALLKQMHLYSGNRAFDRRMAVKVLRLLEKEWPPGKKRASKVEVENMINRALDVNDIATPQPPSSSKSKGRPPLPSTSTTPTPPPAPTSSGKGKQPVLSPPQPPPKEPELPTRRQSVVTSIETVPAEASTRKTKGPVRMAPTQSTTPGRTSTAVPSVEPTSLQEPSAETYASALNEIRRLAKLNARDVDVNAMSEDQLVGMVKKHIKELENWQIGNEQKLEGTRQKLEELSMGQ</sequence>
<protein>
    <submittedName>
        <fullName evidence="2">Uncharacterized protein</fullName>
    </submittedName>
</protein>
<feature type="compositionally biased region" description="Polar residues" evidence="1">
    <location>
        <begin position="185"/>
        <end position="194"/>
    </location>
</feature>
<evidence type="ECO:0000256" key="1">
    <source>
        <dbReference type="SAM" id="MobiDB-lite"/>
    </source>
</evidence>
<evidence type="ECO:0000313" key="2">
    <source>
        <dbReference type="EMBL" id="KAH9845562.1"/>
    </source>
</evidence>
<organism evidence="2 3">
    <name type="scientific">Teratosphaeria destructans</name>
    <dbReference type="NCBI Taxonomy" id="418781"/>
    <lineage>
        <taxon>Eukaryota</taxon>
        <taxon>Fungi</taxon>
        <taxon>Dikarya</taxon>
        <taxon>Ascomycota</taxon>
        <taxon>Pezizomycotina</taxon>
        <taxon>Dothideomycetes</taxon>
        <taxon>Dothideomycetidae</taxon>
        <taxon>Mycosphaerellales</taxon>
        <taxon>Teratosphaeriaceae</taxon>
        <taxon>Teratosphaeria</taxon>
    </lineage>
</organism>
<dbReference type="EMBL" id="RIBY02000036">
    <property type="protein sequence ID" value="KAH9845562.1"/>
    <property type="molecule type" value="Genomic_DNA"/>
</dbReference>
<reference evidence="2 3" key="1">
    <citation type="journal article" date="2018" name="IMA Fungus">
        <title>IMA Genome-F 10: Nine draft genome sequences of Claviceps purpurea s.lat., including C. arundinis, C. humidiphila, and C. cf. spartinae, pseudomolecules for the pitch canker pathogen Fusarium circinatum, draft genome of Davidsoniella eucalypti, Grosmannia galeiformis, Quambalaria eucalypti, and Teratosphaeria destructans.</title>
        <authorList>
            <person name="Wingfield B.D."/>
            <person name="Liu M."/>
            <person name="Nguyen H.D."/>
            <person name="Lane F.A."/>
            <person name="Morgan S.W."/>
            <person name="De Vos L."/>
            <person name="Wilken P.M."/>
            <person name="Duong T.A."/>
            <person name="Aylward J."/>
            <person name="Coetzee M.P."/>
            <person name="Dadej K."/>
            <person name="De Beer Z.W."/>
            <person name="Findlay W."/>
            <person name="Havenga M."/>
            <person name="Kolarik M."/>
            <person name="Menzies J.G."/>
            <person name="Naidoo K."/>
            <person name="Pochopski O."/>
            <person name="Shoukouhi P."/>
            <person name="Santana Q.C."/>
            <person name="Seifert K.A."/>
            <person name="Soal N."/>
            <person name="Steenkamp E.T."/>
            <person name="Tatham C.T."/>
            <person name="van der Nest M.A."/>
            <person name="Wingfield M.J."/>
        </authorList>
    </citation>
    <scope>NUCLEOTIDE SEQUENCE [LARGE SCALE GENOMIC DNA]</scope>
    <source>
        <strain evidence="2">CMW44962</strain>
    </source>
</reference>
<proteinExistence type="predicted"/>
<dbReference type="AlphaFoldDB" id="A0A9W7T142"/>
<accession>A0A9W7T142</accession>